<protein>
    <recommendedName>
        <fullName evidence="5">Rap1a immunity protein domain-containing protein</fullName>
    </recommendedName>
</protein>
<accession>A0ABT0YUC8</accession>
<evidence type="ECO:0000313" key="4">
    <source>
        <dbReference type="Proteomes" id="UP001165541"/>
    </source>
</evidence>
<gene>
    <name evidence="3" type="ORF">M8A51_22760</name>
</gene>
<evidence type="ECO:0000256" key="2">
    <source>
        <dbReference type="SAM" id="SignalP"/>
    </source>
</evidence>
<feature type="chain" id="PRO_5046584868" description="Rap1a immunity protein domain-containing protein" evidence="2">
    <location>
        <begin position="23"/>
        <end position="116"/>
    </location>
</feature>
<dbReference type="RefSeq" id="WP_251780836.1">
    <property type="nucleotide sequence ID" value="NZ_JAMKFE010000018.1"/>
</dbReference>
<comment type="caution">
    <text evidence="3">The sequence shown here is derived from an EMBL/GenBank/DDBJ whole genome shotgun (WGS) entry which is preliminary data.</text>
</comment>
<keyword evidence="2" id="KW-0732">Signal</keyword>
<evidence type="ECO:0000313" key="3">
    <source>
        <dbReference type="EMBL" id="MCM5682359.1"/>
    </source>
</evidence>
<dbReference type="Proteomes" id="UP001165541">
    <property type="component" value="Unassembled WGS sequence"/>
</dbReference>
<evidence type="ECO:0008006" key="5">
    <source>
        <dbReference type="Google" id="ProtNLM"/>
    </source>
</evidence>
<feature type="region of interest" description="Disordered" evidence="1">
    <location>
        <begin position="34"/>
        <end position="53"/>
    </location>
</feature>
<name>A0ABT0YUC8_9BURK</name>
<organism evidence="3 4">
    <name type="scientific">Caldimonas mangrovi</name>
    <dbReference type="NCBI Taxonomy" id="2944811"/>
    <lineage>
        <taxon>Bacteria</taxon>
        <taxon>Pseudomonadati</taxon>
        <taxon>Pseudomonadota</taxon>
        <taxon>Betaproteobacteria</taxon>
        <taxon>Burkholderiales</taxon>
        <taxon>Sphaerotilaceae</taxon>
        <taxon>Caldimonas</taxon>
    </lineage>
</organism>
<reference evidence="3" key="1">
    <citation type="submission" date="2022-05" db="EMBL/GenBank/DDBJ databases">
        <title>Schlegelella sp. nov., isolated from mangrove soil.</title>
        <authorList>
            <person name="Liu Y."/>
            <person name="Ge X."/>
            <person name="Liu W."/>
        </authorList>
    </citation>
    <scope>NUCLEOTIDE SEQUENCE</scope>
    <source>
        <strain evidence="3">S2-27</strain>
    </source>
</reference>
<proteinExistence type="predicted"/>
<sequence>MPARLVALLLSCVLLWSGLSTHESFDASLSAVQQDSQMAAPGHPSSDDVPGSVEGLPVDGLAACADLVEHAVLLAMPDPPGTTLTMLLSRHAGMTDVRSPLVDGLLRPPCAGSASA</sequence>
<evidence type="ECO:0000256" key="1">
    <source>
        <dbReference type="SAM" id="MobiDB-lite"/>
    </source>
</evidence>
<dbReference type="EMBL" id="JAMKFE010000018">
    <property type="protein sequence ID" value="MCM5682359.1"/>
    <property type="molecule type" value="Genomic_DNA"/>
</dbReference>
<feature type="signal peptide" evidence="2">
    <location>
        <begin position="1"/>
        <end position="22"/>
    </location>
</feature>
<keyword evidence="4" id="KW-1185">Reference proteome</keyword>